<comment type="subcellular location">
    <subcellularLocation>
        <location evidence="1">Cell membrane</location>
        <topology evidence="1">Multi-pass membrane protein</topology>
    </subcellularLocation>
</comment>
<organism evidence="10 11">
    <name type="scientific">Neolewinella lacunae</name>
    <dbReference type="NCBI Taxonomy" id="1517758"/>
    <lineage>
        <taxon>Bacteria</taxon>
        <taxon>Pseudomonadati</taxon>
        <taxon>Bacteroidota</taxon>
        <taxon>Saprospiria</taxon>
        <taxon>Saprospirales</taxon>
        <taxon>Lewinellaceae</taxon>
        <taxon>Neolewinella</taxon>
    </lineage>
</organism>
<feature type="transmembrane region" description="Helical" evidence="7">
    <location>
        <begin position="88"/>
        <end position="117"/>
    </location>
</feature>
<evidence type="ECO:0000256" key="2">
    <source>
        <dbReference type="ARBA" id="ARBA00008017"/>
    </source>
</evidence>
<dbReference type="InterPro" id="IPR006685">
    <property type="entry name" value="MscS_channel_2nd"/>
</dbReference>
<feature type="transmembrane region" description="Helical" evidence="7">
    <location>
        <begin position="14"/>
        <end position="37"/>
    </location>
</feature>
<evidence type="ECO:0000259" key="8">
    <source>
        <dbReference type="Pfam" id="PF00924"/>
    </source>
</evidence>
<evidence type="ECO:0000259" key="9">
    <source>
        <dbReference type="Pfam" id="PF21082"/>
    </source>
</evidence>
<feature type="domain" description="Mechanosensitive ion channel MscS C-terminal" evidence="9">
    <location>
        <begin position="179"/>
        <end position="260"/>
    </location>
</feature>
<evidence type="ECO:0000313" key="10">
    <source>
        <dbReference type="EMBL" id="MBC6996081.1"/>
    </source>
</evidence>
<dbReference type="InterPro" id="IPR011066">
    <property type="entry name" value="MscS_channel_C_sf"/>
</dbReference>
<protein>
    <submittedName>
        <fullName evidence="10">Mechanosensitive ion channel</fullName>
    </submittedName>
</protein>
<dbReference type="InterPro" id="IPR023408">
    <property type="entry name" value="MscS_beta-dom_sf"/>
</dbReference>
<feature type="domain" description="Mechanosensitive ion channel MscS" evidence="8">
    <location>
        <begin position="109"/>
        <end position="171"/>
    </location>
</feature>
<evidence type="ECO:0000256" key="4">
    <source>
        <dbReference type="ARBA" id="ARBA00022692"/>
    </source>
</evidence>
<evidence type="ECO:0000313" key="11">
    <source>
        <dbReference type="Proteomes" id="UP000650081"/>
    </source>
</evidence>
<dbReference type="RefSeq" id="WP_187468101.1">
    <property type="nucleotide sequence ID" value="NZ_JACSIT010000149.1"/>
</dbReference>
<dbReference type="Proteomes" id="UP000650081">
    <property type="component" value="Unassembled WGS sequence"/>
</dbReference>
<dbReference type="Gene3D" id="3.30.70.100">
    <property type="match status" value="1"/>
</dbReference>
<dbReference type="Gene3D" id="2.30.30.60">
    <property type="match status" value="1"/>
</dbReference>
<dbReference type="PANTHER" id="PTHR30221:SF1">
    <property type="entry name" value="SMALL-CONDUCTANCE MECHANOSENSITIVE CHANNEL"/>
    <property type="match status" value="1"/>
</dbReference>
<evidence type="ECO:0000256" key="6">
    <source>
        <dbReference type="ARBA" id="ARBA00023136"/>
    </source>
</evidence>
<keyword evidence="4 7" id="KW-0812">Transmembrane</keyword>
<dbReference type="EMBL" id="JACSIT010000149">
    <property type="protein sequence ID" value="MBC6996081.1"/>
    <property type="molecule type" value="Genomic_DNA"/>
</dbReference>
<dbReference type="Pfam" id="PF21082">
    <property type="entry name" value="MS_channel_3rd"/>
    <property type="match status" value="1"/>
</dbReference>
<proteinExistence type="inferred from homology"/>
<dbReference type="PANTHER" id="PTHR30221">
    <property type="entry name" value="SMALL-CONDUCTANCE MECHANOSENSITIVE CHANNEL"/>
    <property type="match status" value="1"/>
</dbReference>
<reference evidence="10" key="1">
    <citation type="submission" date="2020-08" db="EMBL/GenBank/DDBJ databases">
        <title>Lewinella bacteria from marine environments.</title>
        <authorList>
            <person name="Zhong Y."/>
        </authorList>
    </citation>
    <scope>NUCLEOTIDE SEQUENCE</scope>
    <source>
        <strain evidence="10">KCTC 42187</strain>
    </source>
</reference>
<evidence type="ECO:0000256" key="7">
    <source>
        <dbReference type="SAM" id="Phobius"/>
    </source>
</evidence>
<dbReference type="GO" id="GO:0008381">
    <property type="term" value="F:mechanosensitive monoatomic ion channel activity"/>
    <property type="evidence" value="ECO:0007669"/>
    <property type="project" value="InterPro"/>
</dbReference>
<keyword evidence="3" id="KW-1003">Cell membrane</keyword>
<feature type="transmembrane region" description="Helical" evidence="7">
    <location>
        <begin position="57"/>
        <end position="82"/>
    </location>
</feature>
<accession>A0A923PNQ5</accession>
<dbReference type="Pfam" id="PF00924">
    <property type="entry name" value="MS_channel_2nd"/>
    <property type="match status" value="1"/>
</dbReference>
<comment type="similarity">
    <text evidence="2">Belongs to the MscS (TC 1.A.23) family.</text>
</comment>
<sequence>MDFDFTAFWTKYEAVLLVIGAKILAGVFILVVGFWLIGWMARQLGHLLQKRQIDISVAGFLTSFFSVGLKILLVLSIAGMFGVETTSFIAILSALSLAVGLALQGNLGHFASGILLLSFRPFRVGDFVTADGYSGTVKEIQVFHTILTTLDNRLIIIPNGKVMGNAIENMTAQGFRRADFTFGIGYGDDIDKARAVIAEVINATPGILLEMNYDILVKKLNDSSVDFAVRFWTDNANYWPVFFHFTEHVKKAFDAAGIGIPFPQMDVHLKSAPPPPKELGV</sequence>
<dbReference type="Gene3D" id="1.10.287.1260">
    <property type="match status" value="1"/>
</dbReference>
<dbReference type="GO" id="GO:0005886">
    <property type="term" value="C:plasma membrane"/>
    <property type="evidence" value="ECO:0007669"/>
    <property type="project" value="UniProtKB-SubCell"/>
</dbReference>
<evidence type="ECO:0000256" key="3">
    <source>
        <dbReference type="ARBA" id="ARBA00022475"/>
    </source>
</evidence>
<dbReference type="SUPFAM" id="SSF50182">
    <property type="entry name" value="Sm-like ribonucleoproteins"/>
    <property type="match status" value="1"/>
</dbReference>
<dbReference type="SUPFAM" id="SSF82689">
    <property type="entry name" value="Mechanosensitive channel protein MscS (YggB), C-terminal domain"/>
    <property type="match status" value="1"/>
</dbReference>
<dbReference type="InterPro" id="IPR049278">
    <property type="entry name" value="MS_channel_C"/>
</dbReference>
<keyword evidence="6 7" id="KW-0472">Membrane</keyword>
<keyword evidence="11" id="KW-1185">Reference proteome</keyword>
<dbReference type="InterPro" id="IPR010920">
    <property type="entry name" value="LSM_dom_sf"/>
</dbReference>
<dbReference type="AlphaFoldDB" id="A0A923PNQ5"/>
<gene>
    <name evidence="10" type="ORF">H9S92_18065</name>
</gene>
<dbReference type="SUPFAM" id="SSF82861">
    <property type="entry name" value="Mechanosensitive channel protein MscS (YggB), transmembrane region"/>
    <property type="match status" value="1"/>
</dbReference>
<name>A0A923PNQ5_9BACT</name>
<comment type="caution">
    <text evidence="10">The sequence shown here is derived from an EMBL/GenBank/DDBJ whole genome shotgun (WGS) entry which is preliminary data.</text>
</comment>
<dbReference type="InterPro" id="IPR011014">
    <property type="entry name" value="MscS_channel_TM-2"/>
</dbReference>
<evidence type="ECO:0000256" key="1">
    <source>
        <dbReference type="ARBA" id="ARBA00004651"/>
    </source>
</evidence>
<dbReference type="InterPro" id="IPR045275">
    <property type="entry name" value="MscS_archaea/bacteria_type"/>
</dbReference>
<keyword evidence="5 7" id="KW-1133">Transmembrane helix</keyword>
<evidence type="ECO:0000256" key="5">
    <source>
        <dbReference type="ARBA" id="ARBA00022989"/>
    </source>
</evidence>